<organism evidence="2 3">
    <name type="scientific">Halospeciosus flavus</name>
    <dbReference type="NCBI Taxonomy" id="3032283"/>
    <lineage>
        <taxon>Archaea</taxon>
        <taxon>Methanobacteriati</taxon>
        <taxon>Methanobacteriota</taxon>
        <taxon>Stenosarchaea group</taxon>
        <taxon>Halobacteria</taxon>
        <taxon>Halobacteriales</taxon>
        <taxon>Halobacteriaceae</taxon>
        <taxon>Halospeciosus</taxon>
    </lineage>
</organism>
<dbReference type="Proteomes" id="UP001596447">
    <property type="component" value="Unassembled WGS sequence"/>
</dbReference>
<reference evidence="2 3" key="1">
    <citation type="journal article" date="2019" name="Int. J. Syst. Evol. Microbiol.">
        <title>The Global Catalogue of Microorganisms (GCM) 10K type strain sequencing project: providing services to taxonomists for standard genome sequencing and annotation.</title>
        <authorList>
            <consortium name="The Broad Institute Genomics Platform"/>
            <consortium name="The Broad Institute Genome Sequencing Center for Infectious Disease"/>
            <person name="Wu L."/>
            <person name="Ma J."/>
        </authorList>
    </citation>
    <scope>NUCLEOTIDE SEQUENCE [LARGE SCALE GENOMIC DNA]</scope>
    <source>
        <strain evidence="2 3">XZGYJ-43</strain>
    </source>
</reference>
<proteinExistence type="inferred from homology"/>
<evidence type="ECO:0000256" key="1">
    <source>
        <dbReference type="ARBA" id="ARBA00008515"/>
    </source>
</evidence>
<protein>
    <submittedName>
        <fullName evidence="2">DUF3194 domain-containing protein</fullName>
    </submittedName>
</protein>
<evidence type="ECO:0000313" key="3">
    <source>
        <dbReference type="Proteomes" id="UP001596447"/>
    </source>
</evidence>
<dbReference type="Pfam" id="PF11419">
    <property type="entry name" value="DUF3194"/>
    <property type="match status" value="1"/>
</dbReference>
<dbReference type="InterPro" id="IPR024502">
    <property type="entry name" value="DUF3194"/>
</dbReference>
<dbReference type="AlphaFoldDB" id="A0ABD5Z618"/>
<dbReference type="EMBL" id="JBHTAR010000011">
    <property type="protein sequence ID" value="MFC7200612.1"/>
    <property type="molecule type" value="Genomic_DNA"/>
</dbReference>
<comment type="caution">
    <text evidence="2">The sequence shown here is derived from an EMBL/GenBank/DDBJ whole genome shotgun (WGS) entry which is preliminary data.</text>
</comment>
<dbReference type="RefSeq" id="WP_279527389.1">
    <property type="nucleotide sequence ID" value="NZ_CP122312.1"/>
</dbReference>
<sequence length="85" mass="8982">MPSDEEVVETAAEAAEGYVLSKLRSSDVEDLDITVSFEEGVLEVDVYVKAPDADADIEQIADDAALVAGNAVDDLFAESEESESA</sequence>
<keyword evidence="3" id="KW-1185">Reference proteome</keyword>
<name>A0ABD5Z618_9EURY</name>
<comment type="similarity">
    <text evidence="1">Belongs to the UPF0440 family.</text>
</comment>
<gene>
    <name evidence="2" type="ORF">ACFQJ9_14515</name>
</gene>
<dbReference type="Gene3D" id="3.30.300.100">
    <property type="entry name" value="MTH677-like"/>
    <property type="match status" value="1"/>
</dbReference>
<accession>A0ABD5Z618</accession>
<evidence type="ECO:0000313" key="2">
    <source>
        <dbReference type="EMBL" id="MFC7200612.1"/>
    </source>
</evidence>
<dbReference type="InterPro" id="IPR035954">
    <property type="entry name" value="MTH677-like_sf"/>
</dbReference>